<dbReference type="GeneID" id="25282282"/>
<comment type="catalytic activity">
    <reaction evidence="12">
        <text>a hydroperoxide + [thioredoxin]-dithiol = an alcohol + [thioredoxin]-disulfide + H2O</text>
        <dbReference type="Rhea" id="RHEA:62620"/>
        <dbReference type="Rhea" id="RHEA-COMP:10698"/>
        <dbReference type="Rhea" id="RHEA-COMP:10700"/>
        <dbReference type="ChEBI" id="CHEBI:15377"/>
        <dbReference type="ChEBI" id="CHEBI:29950"/>
        <dbReference type="ChEBI" id="CHEBI:30879"/>
        <dbReference type="ChEBI" id="CHEBI:35924"/>
        <dbReference type="ChEBI" id="CHEBI:50058"/>
        <dbReference type="EC" id="1.11.1.24"/>
    </reaction>
</comment>
<dbReference type="EMBL" id="AMGV01000005">
    <property type="protein sequence ID" value="KEF57178.1"/>
    <property type="molecule type" value="Genomic_DNA"/>
</dbReference>
<evidence type="ECO:0000256" key="9">
    <source>
        <dbReference type="ARBA" id="ARBA00023284"/>
    </source>
</evidence>
<dbReference type="Gene3D" id="3.40.30.10">
    <property type="entry name" value="Glutaredoxin"/>
    <property type="match status" value="1"/>
</dbReference>
<dbReference type="PANTHER" id="PTHR42801">
    <property type="entry name" value="THIOREDOXIN-DEPENDENT PEROXIDE REDUCTASE"/>
    <property type="match status" value="1"/>
</dbReference>
<feature type="region of interest" description="Disordered" evidence="14">
    <location>
        <begin position="1"/>
        <end position="83"/>
    </location>
</feature>
<sequence length="310" mass="31740">MPVELRKRPPPKETATPAPTAKRGSSSTVKKLAGKAKEAILPKNTEENGTTTTSTPVADPTPAATTAASTTKATNGTGSGTSKIAVGETVNLDGFGGTVQTHDGKGVTLKTLVDESLAGVVIFTYPRASTPGCTTQACLFRDSYAPITGASLAVYGLSTDSPKANTTFATKQKLPYPLLCDPDATLTSAIGFKKPGPGKSTARGVIVIDKQGKIRLHEQAGPQKTLDAVLEYIKTEGFTETGAPAAVAAPPADDPAATEEVAKLADPDVKMNEVPLAKAPSKEEQEAADTAAEVGETAAKIDSADGLPKP</sequence>
<evidence type="ECO:0000313" key="17">
    <source>
        <dbReference type="Proteomes" id="UP000027920"/>
    </source>
</evidence>
<evidence type="ECO:0000256" key="5">
    <source>
        <dbReference type="ARBA" id="ARBA00022862"/>
    </source>
</evidence>
<dbReference type="VEuPathDB" id="FungiDB:A1O9_07368"/>
<feature type="domain" description="Thioredoxin" evidence="15">
    <location>
        <begin position="55"/>
        <end position="238"/>
    </location>
</feature>
<dbReference type="FunFam" id="3.40.30.10:FF:000157">
    <property type="entry name" value="DOT5p Nuclear thiol peroxidase"/>
    <property type="match status" value="1"/>
</dbReference>
<comment type="caution">
    <text evidence="16">The sequence shown here is derived from an EMBL/GenBank/DDBJ whole genome shotgun (WGS) entry which is preliminary data.</text>
</comment>
<keyword evidence="4" id="KW-0575">Peroxidase</keyword>
<dbReference type="GO" id="GO:0045454">
    <property type="term" value="P:cell redox homeostasis"/>
    <property type="evidence" value="ECO:0007669"/>
    <property type="project" value="TreeGrafter"/>
</dbReference>
<evidence type="ECO:0000256" key="7">
    <source>
        <dbReference type="ARBA" id="ARBA00023157"/>
    </source>
</evidence>
<dbReference type="InterPro" id="IPR013766">
    <property type="entry name" value="Thioredoxin_domain"/>
</dbReference>
<keyword evidence="5" id="KW-0049">Antioxidant</keyword>
<evidence type="ECO:0000256" key="14">
    <source>
        <dbReference type="SAM" id="MobiDB-lite"/>
    </source>
</evidence>
<keyword evidence="6" id="KW-0560">Oxidoreductase</keyword>
<feature type="region of interest" description="Disordered" evidence="14">
    <location>
        <begin position="276"/>
        <end position="310"/>
    </location>
</feature>
<feature type="compositionally biased region" description="Basic and acidic residues" evidence="14">
    <location>
        <begin position="35"/>
        <end position="46"/>
    </location>
</feature>
<dbReference type="GO" id="GO:0005737">
    <property type="term" value="C:cytoplasm"/>
    <property type="evidence" value="ECO:0007669"/>
    <property type="project" value="TreeGrafter"/>
</dbReference>
<evidence type="ECO:0000256" key="4">
    <source>
        <dbReference type="ARBA" id="ARBA00022559"/>
    </source>
</evidence>
<evidence type="ECO:0000256" key="6">
    <source>
        <dbReference type="ARBA" id="ARBA00023002"/>
    </source>
</evidence>
<dbReference type="SUPFAM" id="SSF52833">
    <property type="entry name" value="Thioredoxin-like"/>
    <property type="match status" value="1"/>
</dbReference>
<proteinExistence type="inferred from homology"/>
<dbReference type="GO" id="GO:0008379">
    <property type="term" value="F:thioredoxin peroxidase activity"/>
    <property type="evidence" value="ECO:0007669"/>
    <property type="project" value="TreeGrafter"/>
</dbReference>
<comment type="similarity">
    <text evidence="11">Belongs to the peroxiredoxin family. BCP/PrxQ subfamily.</text>
</comment>
<reference evidence="16 17" key="1">
    <citation type="submission" date="2013-03" db="EMBL/GenBank/DDBJ databases">
        <title>The Genome Sequence of Exophiala aquamarina CBS 119918.</title>
        <authorList>
            <consortium name="The Broad Institute Genomics Platform"/>
            <person name="Cuomo C."/>
            <person name="de Hoog S."/>
            <person name="Gorbushina A."/>
            <person name="Walker B."/>
            <person name="Young S.K."/>
            <person name="Zeng Q."/>
            <person name="Gargeya S."/>
            <person name="Fitzgerald M."/>
            <person name="Haas B."/>
            <person name="Abouelleil A."/>
            <person name="Allen A.W."/>
            <person name="Alvarado L."/>
            <person name="Arachchi H.M."/>
            <person name="Berlin A.M."/>
            <person name="Chapman S.B."/>
            <person name="Gainer-Dewar J."/>
            <person name="Goldberg J."/>
            <person name="Griggs A."/>
            <person name="Gujja S."/>
            <person name="Hansen M."/>
            <person name="Howarth C."/>
            <person name="Imamovic A."/>
            <person name="Ireland A."/>
            <person name="Larimer J."/>
            <person name="McCowan C."/>
            <person name="Murphy C."/>
            <person name="Pearson M."/>
            <person name="Poon T.W."/>
            <person name="Priest M."/>
            <person name="Roberts A."/>
            <person name="Saif S."/>
            <person name="Shea T."/>
            <person name="Sisk P."/>
            <person name="Sykes S."/>
            <person name="Wortman J."/>
            <person name="Nusbaum C."/>
            <person name="Birren B."/>
        </authorList>
    </citation>
    <scope>NUCLEOTIDE SEQUENCE [LARGE SCALE GENOMIC DNA]</scope>
    <source>
        <strain evidence="16 17">CBS 119918</strain>
    </source>
</reference>
<dbReference type="GO" id="GO:0005634">
    <property type="term" value="C:nucleus"/>
    <property type="evidence" value="ECO:0007669"/>
    <property type="project" value="UniProtKB-SubCell"/>
</dbReference>
<comment type="subunit">
    <text evidence="2">Monomer.</text>
</comment>
<evidence type="ECO:0000256" key="2">
    <source>
        <dbReference type="ARBA" id="ARBA00011245"/>
    </source>
</evidence>
<dbReference type="HOGENOM" id="CLU_042529_2_0_1"/>
<evidence type="ECO:0000256" key="1">
    <source>
        <dbReference type="ARBA" id="ARBA00004123"/>
    </source>
</evidence>
<evidence type="ECO:0000256" key="11">
    <source>
        <dbReference type="ARBA" id="ARBA00038489"/>
    </source>
</evidence>
<gene>
    <name evidence="16" type="ORF">A1O9_07368</name>
</gene>
<evidence type="ECO:0000256" key="3">
    <source>
        <dbReference type="ARBA" id="ARBA00013017"/>
    </source>
</evidence>
<dbReference type="EC" id="1.11.1.24" evidence="3"/>
<dbReference type="STRING" id="1182545.A0A072PD16"/>
<feature type="compositionally biased region" description="Low complexity" evidence="14">
    <location>
        <begin position="13"/>
        <end position="23"/>
    </location>
</feature>
<evidence type="ECO:0000313" key="16">
    <source>
        <dbReference type="EMBL" id="KEF57178.1"/>
    </source>
</evidence>
<keyword evidence="9" id="KW-0676">Redox-active center</keyword>
<keyword evidence="7" id="KW-1015">Disulfide bond</keyword>
<dbReference type="Proteomes" id="UP000027920">
    <property type="component" value="Unassembled WGS sequence"/>
</dbReference>
<dbReference type="OrthoDB" id="338622at2759"/>
<dbReference type="GO" id="GO:0034599">
    <property type="term" value="P:cellular response to oxidative stress"/>
    <property type="evidence" value="ECO:0007669"/>
    <property type="project" value="UniProtKB-ARBA"/>
</dbReference>
<comment type="subcellular location">
    <subcellularLocation>
        <location evidence="1">Nucleus</location>
    </subcellularLocation>
</comment>
<dbReference type="Pfam" id="PF00578">
    <property type="entry name" value="AhpC-TSA"/>
    <property type="match status" value="1"/>
</dbReference>
<evidence type="ECO:0000256" key="8">
    <source>
        <dbReference type="ARBA" id="ARBA00023242"/>
    </source>
</evidence>
<evidence type="ECO:0000256" key="13">
    <source>
        <dbReference type="ARBA" id="ARBA00077538"/>
    </source>
</evidence>
<feature type="compositionally biased region" description="Basic and acidic residues" evidence="14">
    <location>
        <begin position="1"/>
        <end position="11"/>
    </location>
</feature>
<accession>A0A072PD16</accession>
<dbReference type="CDD" id="cd03017">
    <property type="entry name" value="PRX_BCP"/>
    <property type="match status" value="1"/>
</dbReference>
<dbReference type="InterPro" id="IPR036249">
    <property type="entry name" value="Thioredoxin-like_sf"/>
</dbReference>
<dbReference type="PROSITE" id="PS51352">
    <property type="entry name" value="THIOREDOXIN_2"/>
    <property type="match status" value="1"/>
</dbReference>
<keyword evidence="17" id="KW-1185">Reference proteome</keyword>
<evidence type="ECO:0000256" key="10">
    <source>
        <dbReference type="ARBA" id="ARBA00032824"/>
    </source>
</evidence>
<organism evidence="16 17">
    <name type="scientific">Exophiala aquamarina CBS 119918</name>
    <dbReference type="NCBI Taxonomy" id="1182545"/>
    <lineage>
        <taxon>Eukaryota</taxon>
        <taxon>Fungi</taxon>
        <taxon>Dikarya</taxon>
        <taxon>Ascomycota</taxon>
        <taxon>Pezizomycotina</taxon>
        <taxon>Eurotiomycetes</taxon>
        <taxon>Chaetothyriomycetidae</taxon>
        <taxon>Chaetothyriales</taxon>
        <taxon>Herpotrichiellaceae</taxon>
        <taxon>Exophiala</taxon>
    </lineage>
</organism>
<dbReference type="InterPro" id="IPR000866">
    <property type="entry name" value="AhpC/TSA"/>
</dbReference>
<dbReference type="InterPro" id="IPR050924">
    <property type="entry name" value="Peroxiredoxin_BCP/PrxQ"/>
</dbReference>
<evidence type="ECO:0000259" key="15">
    <source>
        <dbReference type="PROSITE" id="PS51352"/>
    </source>
</evidence>
<dbReference type="RefSeq" id="XP_013259768.1">
    <property type="nucleotide sequence ID" value="XM_013404314.1"/>
</dbReference>
<name>A0A072PD16_9EURO</name>
<evidence type="ECO:0000256" key="12">
    <source>
        <dbReference type="ARBA" id="ARBA00049091"/>
    </source>
</evidence>
<dbReference type="AlphaFoldDB" id="A0A072PD16"/>
<feature type="compositionally biased region" description="Low complexity" evidence="14">
    <location>
        <begin position="47"/>
        <end position="82"/>
    </location>
</feature>
<dbReference type="PANTHER" id="PTHR42801:SF23">
    <property type="entry name" value="PEROXIREDOXIN DOT5"/>
    <property type="match status" value="1"/>
</dbReference>
<protein>
    <recommendedName>
        <fullName evidence="3">thioredoxin-dependent peroxiredoxin</fullName>
        <ecNumber evidence="3">1.11.1.24</ecNumber>
    </recommendedName>
    <alternativeName>
        <fullName evidence="13">Nuclear thiol peroxidase</fullName>
    </alternativeName>
    <alternativeName>
        <fullName evidence="10">Thioredoxin peroxidase</fullName>
    </alternativeName>
</protein>
<keyword evidence="8" id="KW-0539">Nucleus</keyword>